<dbReference type="EMBL" id="JACHHY010000006">
    <property type="protein sequence ID" value="MBB5017986.1"/>
    <property type="molecule type" value="Genomic_DNA"/>
</dbReference>
<dbReference type="Proteomes" id="UP000575898">
    <property type="component" value="Unassembled WGS sequence"/>
</dbReference>
<keyword evidence="1" id="KW-1133">Transmembrane helix</keyword>
<comment type="caution">
    <text evidence="2">The sequence shown here is derived from an EMBL/GenBank/DDBJ whole genome shotgun (WGS) entry which is preliminary data.</text>
</comment>
<dbReference type="RefSeq" id="WP_184036591.1">
    <property type="nucleotide sequence ID" value="NZ_JACHHY010000006.1"/>
</dbReference>
<evidence type="ECO:0000313" key="3">
    <source>
        <dbReference type="Proteomes" id="UP000575898"/>
    </source>
</evidence>
<keyword evidence="3" id="KW-1185">Reference proteome</keyword>
<protein>
    <submittedName>
        <fullName evidence="2">Uncharacterized protein</fullName>
    </submittedName>
</protein>
<reference evidence="2 3" key="1">
    <citation type="submission" date="2020-08" db="EMBL/GenBank/DDBJ databases">
        <title>Genomic Encyclopedia of Type Strains, Phase IV (KMG-IV): sequencing the most valuable type-strain genomes for metagenomic binning, comparative biology and taxonomic classification.</title>
        <authorList>
            <person name="Goeker M."/>
        </authorList>
    </citation>
    <scope>NUCLEOTIDE SEQUENCE [LARGE SCALE GENOMIC DNA]</scope>
    <source>
        <strain evidence="2 3">DSM 27165</strain>
    </source>
</reference>
<evidence type="ECO:0000256" key="1">
    <source>
        <dbReference type="SAM" id="Phobius"/>
    </source>
</evidence>
<name>A0A840MNA5_9PROT</name>
<keyword evidence="1" id="KW-0812">Transmembrane</keyword>
<sequence>MSASPRSYNNYRRGNRRSRKIRNWMVTGGLVLMVLVAMAAVLYSITQSYM</sequence>
<gene>
    <name evidence="2" type="ORF">HNQ59_001271</name>
</gene>
<keyword evidence="1" id="KW-0472">Membrane</keyword>
<evidence type="ECO:0000313" key="2">
    <source>
        <dbReference type="EMBL" id="MBB5017986.1"/>
    </source>
</evidence>
<proteinExistence type="predicted"/>
<feature type="transmembrane region" description="Helical" evidence="1">
    <location>
        <begin position="21"/>
        <end position="45"/>
    </location>
</feature>
<accession>A0A840MNA5</accession>
<dbReference type="AlphaFoldDB" id="A0A840MNA5"/>
<organism evidence="2 3">
    <name type="scientific">Chitinivorax tropicus</name>
    <dbReference type="NCBI Taxonomy" id="714531"/>
    <lineage>
        <taxon>Bacteria</taxon>
        <taxon>Pseudomonadati</taxon>
        <taxon>Pseudomonadota</taxon>
        <taxon>Betaproteobacteria</taxon>
        <taxon>Chitinivorax</taxon>
    </lineage>
</organism>